<reference evidence="7" key="1">
    <citation type="submission" date="2018-07" db="EMBL/GenBank/DDBJ databases">
        <authorList>
            <consortium name="PulseNet: The National Subtyping Network for Foodborne Disease Surveillance"/>
            <person name="Tarr C.L."/>
            <person name="Trees E."/>
            <person name="Katz L.S."/>
            <person name="Carleton-Romer H.A."/>
            <person name="Stroika S."/>
            <person name="Kucerova Z."/>
            <person name="Roache K.F."/>
            <person name="Sabol A.L."/>
            <person name="Besser J."/>
            <person name="Gerner-Smidt P."/>
        </authorList>
    </citation>
    <scope>NUCLEOTIDE SEQUENCE</scope>
    <source>
        <strain evidence="7">PNUSAS006765</strain>
    </source>
</reference>
<dbReference type="InterPro" id="IPR001179">
    <property type="entry name" value="PPIase_FKBP_dom"/>
</dbReference>
<keyword evidence="3 4" id="KW-0697">Rotamase</keyword>
<comment type="catalytic activity">
    <reaction evidence="1 4">
        <text>[protein]-peptidylproline (omega=180) = [protein]-peptidylproline (omega=0)</text>
        <dbReference type="Rhea" id="RHEA:16237"/>
        <dbReference type="Rhea" id="RHEA-COMP:10747"/>
        <dbReference type="Rhea" id="RHEA-COMP:10748"/>
        <dbReference type="ChEBI" id="CHEBI:83833"/>
        <dbReference type="ChEBI" id="CHEBI:83834"/>
        <dbReference type="EC" id="5.2.1.8"/>
    </reaction>
</comment>
<dbReference type="EC" id="5.2.1.8" evidence="2 4"/>
<keyword evidence="5" id="KW-0175">Coiled coil</keyword>
<dbReference type="Pfam" id="PF01346">
    <property type="entry name" value="FKBP_N"/>
    <property type="match status" value="1"/>
</dbReference>
<accession>A0A5U7LUL1</accession>
<keyword evidence="4" id="KW-0413">Isomerase</keyword>
<evidence type="ECO:0000256" key="2">
    <source>
        <dbReference type="ARBA" id="ARBA00013194"/>
    </source>
</evidence>
<dbReference type="GO" id="GO:0006457">
    <property type="term" value="P:protein folding"/>
    <property type="evidence" value="ECO:0007669"/>
    <property type="project" value="InterPro"/>
</dbReference>
<dbReference type="SUPFAM" id="SSF54534">
    <property type="entry name" value="FKBP-like"/>
    <property type="match status" value="1"/>
</dbReference>
<dbReference type="PROSITE" id="PS50059">
    <property type="entry name" value="FKBP_PPIASE"/>
    <property type="match status" value="1"/>
</dbReference>
<dbReference type="InterPro" id="IPR000774">
    <property type="entry name" value="PPIase_FKBP_N"/>
</dbReference>
<gene>
    <name evidence="7" type="ORF">BVJ40_14820</name>
</gene>
<dbReference type="InterPro" id="IPR046357">
    <property type="entry name" value="PPIase_dom_sf"/>
</dbReference>
<dbReference type="AlphaFoldDB" id="A0A5U7LUL1"/>
<proteinExistence type="predicted"/>
<evidence type="ECO:0000256" key="5">
    <source>
        <dbReference type="SAM" id="Coils"/>
    </source>
</evidence>
<protein>
    <recommendedName>
        <fullName evidence="2 4">peptidylprolyl isomerase</fullName>
        <ecNumber evidence="2 4">5.2.1.8</ecNumber>
    </recommendedName>
</protein>
<feature type="domain" description="PPIase FKBP-type" evidence="6">
    <location>
        <begin position="368"/>
        <end position="454"/>
    </location>
</feature>
<sequence length="464" mass="51850">MKQRKKSQSRCGLIDSCLIAVWLLLMMLTGFLMLMLAATQVQAAESDMPEVLRYAREYTRNRANQPALQPEVSQTRKLARSELIRRQQRARIEALEKQLKSRGENAPQADIIRLTRELDVSAETVRTLTQKLSQAQQENRRLQAEVTQADGKVKPALDAAQSRIRTLTDRISVLEKEKVALRVQQTAGNIALQQVQSNLKTRNEEVSRLTAELASVRENAVVLDKQKTELEKTLRTIKARPEYTVSLKTASERQAYAAGVMYARDVRDALDGNRMLGIDLAAQALNAGLNDALADHPTLRLDKKALAEATQALEKNAAEAFRTVTARQKTLAEDWLKTFRKEKGTLKDASGFWYRVTYEGNGEYLKPTDVVDVVVEERLPDGKVVSDMDRAGSSLRQKVADFPPVFATGLQYLKNHGQITLAVPPELAYGDRGYPPDVPPGAMMIYSIRVSDVIPVKPENVAEK</sequence>
<evidence type="ECO:0000259" key="6">
    <source>
        <dbReference type="PROSITE" id="PS50059"/>
    </source>
</evidence>
<dbReference type="GO" id="GO:0003755">
    <property type="term" value="F:peptidyl-prolyl cis-trans isomerase activity"/>
    <property type="evidence" value="ECO:0007669"/>
    <property type="project" value="UniProtKB-KW"/>
</dbReference>
<dbReference type="InterPro" id="IPR036944">
    <property type="entry name" value="PPIase_FKBP_N_sf"/>
</dbReference>
<evidence type="ECO:0000256" key="3">
    <source>
        <dbReference type="ARBA" id="ARBA00023110"/>
    </source>
</evidence>
<dbReference type="Pfam" id="PF00254">
    <property type="entry name" value="FKBP_C"/>
    <property type="match status" value="1"/>
</dbReference>
<comment type="caution">
    <text evidence="7">The sequence shown here is derived from an EMBL/GenBank/DDBJ whole genome shotgun (WGS) entry which is preliminary data.</text>
</comment>
<organism evidence="7">
    <name type="scientific">Salmonella enterica</name>
    <name type="common">Salmonella choleraesuis</name>
    <dbReference type="NCBI Taxonomy" id="28901"/>
    <lineage>
        <taxon>Bacteria</taxon>
        <taxon>Pseudomonadati</taxon>
        <taxon>Pseudomonadota</taxon>
        <taxon>Gammaproteobacteria</taxon>
        <taxon>Enterobacterales</taxon>
        <taxon>Enterobacteriaceae</taxon>
        <taxon>Salmonella</taxon>
    </lineage>
</organism>
<dbReference type="Gene3D" id="3.10.50.40">
    <property type="match status" value="1"/>
</dbReference>
<name>A0A5U7LUL1_SALER</name>
<evidence type="ECO:0000313" key="7">
    <source>
        <dbReference type="EMBL" id="EBR4142587.1"/>
    </source>
</evidence>
<dbReference type="Gene3D" id="1.10.287.460">
    <property type="entry name" value="Peptidyl-prolyl cis-trans isomerase, FKBP-type, N-terminal domain"/>
    <property type="match status" value="1"/>
</dbReference>
<evidence type="ECO:0000256" key="4">
    <source>
        <dbReference type="PROSITE-ProRule" id="PRU00277"/>
    </source>
</evidence>
<evidence type="ECO:0000256" key="1">
    <source>
        <dbReference type="ARBA" id="ARBA00000971"/>
    </source>
</evidence>
<feature type="coiled-coil region" evidence="5">
    <location>
        <begin position="78"/>
        <end position="233"/>
    </location>
</feature>
<dbReference type="EMBL" id="AAGSEK010000028">
    <property type="protein sequence ID" value="EBR4142587.1"/>
    <property type="molecule type" value="Genomic_DNA"/>
</dbReference>